<keyword evidence="8" id="KW-0732">Signal</keyword>
<dbReference type="GO" id="GO:0009055">
    <property type="term" value="F:electron transfer activity"/>
    <property type="evidence" value="ECO:0007669"/>
    <property type="project" value="InterPro"/>
</dbReference>
<dbReference type="InterPro" id="IPR000923">
    <property type="entry name" value="BlueCu_1"/>
</dbReference>
<dbReference type="KEGG" id="knv:Pan216_27830"/>
<evidence type="ECO:0000256" key="6">
    <source>
        <dbReference type="ARBA" id="ARBA00023008"/>
    </source>
</evidence>
<organism evidence="10 11">
    <name type="scientific">Kolteria novifilia</name>
    <dbReference type="NCBI Taxonomy" id="2527975"/>
    <lineage>
        <taxon>Bacteria</taxon>
        <taxon>Pseudomonadati</taxon>
        <taxon>Planctomycetota</taxon>
        <taxon>Planctomycetia</taxon>
        <taxon>Kolteriales</taxon>
        <taxon>Kolteriaceae</taxon>
        <taxon>Kolteria</taxon>
    </lineage>
</organism>
<keyword evidence="11" id="KW-1185">Reference proteome</keyword>
<evidence type="ECO:0000313" key="10">
    <source>
        <dbReference type="EMBL" id="QDU61918.1"/>
    </source>
</evidence>
<dbReference type="CDD" id="cd04233">
    <property type="entry name" value="Auracyanin"/>
    <property type="match status" value="1"/>
</dbReference>
<dbReference type="NCBIfam" id="TIGR02603">
    <property type="entry name" value="CxxCH_TIGR02603"/>
    <property type="match status" value="1"/>
</dbReference>
<dbReference type="SUPFAM" id="SSF46626">
    <property type="entry name" value="Cytochrome c"/>
    <property type="match status" value="1"/>
</dbReference>
<dbReference type="InterPro" id="IPR013427">
    <property type="entry name" value="Haem-bd_dom_put"/>
</dbReference>
<dbReference type="PROSITE" id="PS51007">
    <property type="entry name" value="CYTC"/>
    <property type="match status" value="1"/>
</dbReference>
<dbReference type="GO" id="GO:0005507">
    <property type="term" value="F:copper ion binding"/>
    <property type="evidence" value="ECO:0007669"/>
    <property type="project" value="InterPro"/>
</dbReference>
<sequence precursor="true">MTPSLRHVSPLILLFLAGTASAQTHEHHDHGHGMKKDIKPPKIFLDKSPRIVAYQLKRLDNERLLLVERSDDDPKYAPVHAAIFQRAGISPQHREEALAALVKINNSDAPTELLTAIETLKPGDRQDQRTANHLAAMLLKLPAEELANKSDAFLAATDSKSDLVRPLGYAALIASGQKAKAWERASDSPEGTLDWLAAVPLVPNATIRAQLRDEIVGLLDDAQPLAVRKAAIGALAHTPAKQAETFGKLAPYVSDPKLRQAAVKTLLSIPGDDRDPKTSEELVKVLVELAESTPPNGRTTDPFIDAMQLADQLLARVPAETSRAFRQRLRETVVRVVRISTVEEEMRYDTPYFAVEAGRPVQVILRNEDLMPHNLVITTPGKLKEVAELGLQVGPKGGYQGKQYVPESADVLHATDMVQPRKQERLTFTAPSEPGEYPYVCTFPRHWMRMYGVMVVVDDLDAWQKNPTEPKDPVGSNRPFVKSWTYDDLKDHVASGLQGRTPEIGARIFKEATCAQCHKIEGEGGSVGPELTEVFKRWKGDRQAVLREILEPSHRIDPNYAMHVIVTADGDVISGIIKAEDKESVSILVNPEAPKPTVVQRDDIDEMVKTSKSMMPKALLDRFTQDEIFELLAYLESVNHKHAAAGK</sequence>
<evidence type="ECO:0000256" key="4">
    <source>
        <dbReference type="ARBA" id="ARBA00022982"/>
    </source>
</evidence>
<keyword evidence="6" id="KW-0186">Copper</keyword>
<dbReference type="Pfam" id="PF00127">
    <property type="entry name" value="Copper-bind"/>
    <property type="match status" value="1"/>
</dbReference>
<dbReference type="RefSeq" id="WP_145258448.1">
    <property type="nucleotide sequence ID" value="NZ_CP036279.1"/>
</dbReference>
<dbReference type="Gene3D" id="1.25.10.10">
    <property type="entry name" value="Leucine-rich Repeat Variant"/>
    <property type="match status" value="1"/>
</dbReference>
<dbReference type="InterPro" id="IPR009056">
    <property type="entry name" value="Cyt_c-like_dom"/>
</dbReference>
<dbReference type="InterPro" id="IPR036909">
    <property type="entry name" value="Cyt_c-like_dom_sf"/>
</dbReference>
<evidence type="ECO:0000313" key="11">
    <source>
        <dbReference type="Proteomes" id="UP000317093"/>
    </source>
</evidence>
<dbReference type="SUPFAM" id="SSF48371">
    <property type="entry name" value="ARM repeat"/>
    <property type="match status" value="1"/>
</dbReference>
<evidence type="ECO:0000256" key="2">
    <source>
        <dbReference type="ARBA" id="ARBA00022617"/>
    </source>
</evidence>
<feature type="domain" description="Cytochrome c" evidence="9">
    <location>
        <begin position="500"/>
        <end position="639"/>
    </location>
</feature>
<keyword evidence="1" id="KW-0813">Transport</keyword>
<dbReference type="PANTHER" id="PTHR33546">
    <property type="entry name" value="LARGE, MULTIFUNCTIONAL SECRETED PROTEIN-RELATED"/>
    <property type="match status" value="1"/>
</dbReference>
<dbReference type="PANTHER" id="PTHR33546:SF1">
    <property type="entry name" value="LARGE, MULTIFUNCTIONAL SECRETED PROTEIN"/>
    <property type="match status" value="1"/>
</dbReference>
<evidence type="ECO:0000259" key="9">
    <source>
        <dbReference type="PROSITE" id="PS51007"/>
    </source>
</evidence>
<dbReference type="InterPro" id="IPR028871">
    <property type="entry name" value="BlueCu_1_BS"/>
</dbReference>
<evidence type="ECO:0000256" key="5">
    <source>
        <dbReference type="ARBA" id="ARBA00023004"/>
    </source>
</evidence>
<keyword evidence="3 7" id="KW-0479">Metal-binding</keyword>
<dbReference type="GO" id="GO:0020037">
    <property type="term" value="F:heme binding"/>
    <property type="evidence" value="ECO:0007669"/>
    <property type="project" value="InterPro"/>
</dbReference>
<dbReference type="Gene3D" id="1.10.760.10">
    <property type="entry name" value="Cytochrome c-like domain"/>
    <property type="match status" value="1"/>
</dbReference>
<dbReference type="Pfam" id="PF00034">
    <property type="entry name" value="Cytochrom_C"/>
    <property type="match status" value="1"/>
</dbReference>
<keyword evidence="5 7" id="KW-0408">Iron</keyword>
<accession>A0A518B4L6</accession>
<evidence type="ECO:0000256" key="7">
    <source>
        <dbReference type="PROSITE-ProRule" id="PRU00433"/>
    </source>
</evidence>
<reference evidence="10 11" key="1">
    <citation type="submission" date="2019-02" db="EMBL/GenBank/DDBJ databases">
        <title>Deep-cultivation of Planctomycetes and their phenomic and genomic characterization uncovers novel biology.</title>
        <authorList>
            <person name="Wiegand S."/>
            <person name="Jogler M."/>
            <person name="Boedeker C."/>
            <person name="Pinto D."/>
            <person name="Vollmers J."/>
            <person name="Rivas-Marin E."/>
            <person name="Kohn T."/>
            <person name="Peeters S.H."/>
            <person name="Heuer A."/>
            <person name="Rast P."/>
            <person name="Oberbeckmann S."/>
            <person name="Bunk B."/>
            <person name="Jeske O."/>
            <person name="Meyerdierks A."/>
            <person name="Storesund J.E."/>
            <person name="Kallscheuer N."/>
            <person name="Luecker S."/>
            <person name="Lage O.M."/>
            <person name="Pohl T."/>
            <person name="Merkel B.J."/>
            <person name="Hornburger P."/>
            <person name="Mueller R.-W."/>
            <person name="Bruemmer F."/>
            <person name="Labrenz M."/>
            <person name="Spormann A.M."/>
            <person name="Op den Camp H."/>
            <person name="Overmann J."/>
            <person name="Amann R."/>
            <person name="Jetten M.S.M."/>
            <person name="Mascher T."/>
            <person name="Medema M.H."/>
            <person name="Devos D.P."/>
            <person name="Kaster A.-K."/>
            <person name="Ovreas L."/>
            <person name="Rohde M."/>
            <person name="Galperin M.Y."/>
            <person name="Jogler C."/>
        </authorList>
    </citation>
    <scope>NUCLEOTIDE SEQUENCE [LARGE SCALE GENOMIC DNA]</scope>
    <source>
        <strain evidence="10 11">Pan216</strain>
    </source>
</reference>
<keyword evidence="2 7" id="KW-0349">Heme</keyword>
<dbReference type="Proteomes" id="UP000317093">
    <property type="component" value="Chromosome"/>
</dbReference>
<feature type="chain" id="PRO_5022093391" evidence="8">
    <location>
        <begin position="23"/>
        <end position="647"/>
    </location>
</feature>
<keyword evidence="4" id="KW-0249">Electron transport</keyword>
<gene>
    <name evidence="10" type="ORF">Pan216_27830</name>
</gene>
<dbReference type="OrthoDB" id="9814063at2"/>
<dbReference type="PROSITE" id="PS00196">
    <property type="entry name" value="COPPER_BLUE"/>
    <property type="match status" value="1"/>
</dbReference>
<name>A0A518B4L6_9BACT</name>
<evidence type="ECO:0000256" key="8">
    <source>
        <dbReference type="SAM" id="SignalP"/>
    </source>
</evidence>
<dbReference type="EMBL" id="CP036279">
    <property type="protein sequence ID" value="QDU61918.1"/>
    <property type="molecule type" value="Genomic_DNA"/>
</dbReference>
<protein>
    <submittedName>
        <fullName evidence="10">Auracyanin-A</fullName>
    </submittedName>
</protein>
<proteinExistence type="predicted"/>
<dbReference type="AlphaFoldDB" id="A0A518B4L6"/>
<feature type="signal peptide" evidence="8">
    <location>
        <begin position="1"/>
        <end position="22"/>
    </location>
</feature>
<dbReference type="Gene3D" id="2.60.40.420">
    <property type="entry name" value="Cupredoxins - blue copper proteins"/>
    <property type="match status" value="1"/>
</dbReference>
<dbReference type="InterPro" id="IPR008972">
    <property type="entry name" value="Cupredoxin"/>
</dbReference>
<evidence type="ECO:0000256" key="1">
    <source>
        <dbReference type="ARBA" id="ARBA00022448"/>
    </source>
</evidence>
<evidence type="ECO:0000256" key="3">
    <source>
        <dbReference type="ARBA" id="ARBA00022723"/>
    </source>
</evidence>
<dbReference type="SUPFAM" id="SSF49503">
    <property type="entry name" value="Cupredoxins"/>
    <property type="match status" value="1"/>
</dbReference>
<dbReference type="InterPro" id="IPR011989">
    <property type="entry name" value="ARM-like"/>
</dbReference>
<dbReference type="InterPro" id="IPR016024">
    <property type="entry name" value="ARM-type_fold"/>
</dbReference>